<dbReference type="PANTHER" id="PTHR30250">
    <property type="entry name" value="PST FAMILY PREDICTED COLANIC ACID TRANSPORTER"/>
    <property type="match status" value="1"/>
</dbReference>
<dbReference type="Proteomes" id="UP000266067">
    <property type="component" value="Unassembled WGS sequence"/>
</dbReference>
<gene>
    <name evidence="7" type="ORF">D2V08_06415</name>
</gene>
<accession>A0A3A1N820</accession>
<keyword evidence="5 6" id="KW-0472">Membrane</keyword>
<dbReference type="EMBL" id="QXFH01000070">
    <property type="protein sequence ID" value="RIV34994.1"/>
    <property type="molecule type" value="Genomic_DNA"/>
</dbReference>
<feature type="transmembrane region" description="Helical" evidence="6">
    <location>
        <begin position="225"/>
        <end position="254"/>
    </location>
</feature>
<feature type="transmembrane region" description="Helical" evidence="6">
    <location>
        <begin position="52"/>
        <end position="69"/>
    </location>
</feature>
<dbReference type="AlphaFoldDB" id="A0A3A1N820"/>
<organism evidence="7 8">
    <name type="scientific">Flagellimonas lutimaris</name>
    <dbReference type="NCBI Taxonomy" id="475082"/>
    <lineage>
        <taxon>Bacteria</taxon>
        <taxon>Pseudomonadati</taxon>
        <taxon>Bacteroidota</taxon>
        <taxon>Flavobacteriia</taxon>
        <taxon>Flavobacteriales</taxon>
        <taxon>Flavobacteriaceae</taxon>
        <taxon>Flagellimonas</taxon>
    </lineage>
</organism>
<evidence type="ECO:0000256" key="4">
    <source>
        <dbReference type="ARBA" id="ARBA00022989"/>
    </source>
</evidence>
<keyword evidence="3 6" id="KW-0812">Transmembrane</keyword>
<feature type="transmembrane region" description="Helical" evidence="6">
    <location>
        <begin position="292"/>
        <end position="319"/>
    </location>
</feature>
<feature type="transmembrane region" description="Helical" evidence="6">
    <location>
        <begin position="20"/>
        <end position="40"/>
    </location>
</feature>
<feature type="transmembrane region" description="Helical" evidence="6">
    <location>
        <begin position="331"/>
        <end position="352"/>
    </location>
</feature>
<evidence type="ECO:0000313" key="7">
    <source>
        <dbReference type="EMBL" id="RIV34994.1"/>
    </source>
</evidence>
<dbReference type="Pfam" id="PF01943">
    <property type="entry name" value="Polysacc_synt"/>
    <property type="match status" value="1"/>
</dbReference>
<keyword evidence="4 6" id="KW-1133">Transmembrane helix</keyword>
<comment type="caution">
    <text evidence="7">The sequence shown here is derived from an EMBL/GenBank/DDBJ whole genome shotgun (WGS) entry which is preliminary data.</text>
</comment>
<dbReference type="OrthoDB" id="9815702at2"/>
<evidence type="ECO:0000256" key="3">
    <source>
        <dbReference type="ARBA" id="ARBA00022692"/>
    </source>
</evidence>
<keyword evidence="2" id="KW-1003">Cell membrane</keyword>
<feature type="transmembrane region" description="Helical" evidence="6">
    <location>
        <begin position="364"/>
        <end position="383"/>
    </location>
</feature>
<feature type="transmembrane region" description="Helical" evidence="6">
    <location>
        <begin position="90"/>
        <end position="114"/>
    </location>
</feature>
<evidence type="ECO:0000256" key="1">
    <source>
        <dbReference type="ARBA" id="ARBA00004651"/>
    </source>
</evidence>
<dbReference type="RefSeq" id="WP_119607224.1">
    <property type="nucleotide sequence ID" value="NZ_QXFH01000070.1"/>
</dbReference>
<feature type="transmembrane region" description="Helical" evidence="6">
    <location>
        <begin position="389"/>
        <end position="407"/>
    </location>
</feature>
<feature type="transmembrane region" description="Helical" evidence="6">
    <location>
        <begin position="152"/>
        <end position="172"/>
    </location>
</feature>
<comment type="subcellular location">
    <subcellularLocation>
        <location evidence="1">Cell membrane</location>
        <topology evidence="1">Multi-pass membrane protein</topology>
    </subcellularLocation>
</comment>
<dbReference type="InterPro" id="IPR002797">
    <property type="entry name" value="Polysacc_synth"/>
</dbReference>
<feature type="transmembrane region" description="Helical" evidence="6">
    <location>
        <begin position="126"/>
        <end position="145"/>
    </location>
</feature>
<evidence type="ECO:0000313" key="8">
    <source>
        <dbReference type="Proteomes" id="UP000266067"/>
    </source>
</evidence>
<feature type="transmembrane region" description="Helical" evidence="6">
    <location>
        <begin position="260"/>
        <end position="280"/>
    </location>
</feature>
<proteinExistence type="predicted"/>
<name>A0A3A1N820_9FLAO</name>
<sequence>MIKKILQKNENKVIAKNYFFLVLLQAANYVLPLLTLPYLVRVLGAERYGLVMFAQSLAIFFNVFVDFGFSLSGTREISLQRNNKSKLSKIFWGIILIKLVLIVISFFIIITIVYNFDRFSNDVELYLLSFGMVVGQALFPVWFFQGIEKMKFITYINIFSKVVFTLLVFLLIKQTEDYKLVPLFNSLGYILGGLFGLFFSLKYINFRKPGFSLIKSLLRDSFKLFVSNFAISLYTASNVFILGLFAGNTIVGVYSSFEKLIIAIKNGFIPIYQAIFPWLSKQPNKAKIIAKITPFIVFIGMVISTVIFIFGTQIIEIIYSDSLISSYSGVFKILGLIALFSGWNMLYNTLYFPSTKEYGTRMKILITGGILNILFGVVVAKLYGIFGMAYVVVSTELLLLILGRYYYKKKKKKEFESQIT</sequence>
<dbReference type="PANTHER" id="PTHR30250:SF11">
    <property type="entry name" value="O-ANTIGEN TRANSPORTER-RELATED"/>
    <property type="match status" value="1"/>
</dbReference>
<dbReference type="InterPro" id="IPR050833">
    <property type="entry name" value="Poly_Biosynth_Transport"/>
</dbReference>
<evidence type="ECO:0000256" key="5">
    <source>
        <dbReference type="ARBA" id="ARBA00023136"/>
    </source>
</evidence>
<reference evidence="7 8" key="1">
    <citation type="submission" date="2018-08" db="EMBL/GenBank/DDBJ databases">
        <title>Proposal of Muricauda 72 sp.nov. and Muricauda NH166 sp.nov., isolated from seawater.</title>
        <authorList>
            <person name="Cheng H."/>
            <person name="Wu Y.-H."/>
            <person name="Guo L.-L."/>
            <person name="Xu X.-W."/>
        </authorList>
    </citation>
    <scope>NUCLEOTIDE SEQUENCE [LARGE SCALE GENOMIC DNA]</scope>
    <source>
        <strain evidence="7 8">KCTC 22173</strain>
    </source>
</reference>
<evidence type="ECO:0000256" key="6">
    <source>
        <dbReference type="SAM" id="Phobius"/>
    </source>
</evidence>
<evidence type="ECO:0000256" key="2">
    <source>
        <dbReference type="ARBA" id="ARBA00022475"/>
    </source>
</evidence>
<dbReference type="GO" id="GO:0005886">
    <property type="term" value="C:plasma membrane"/>
    <property type="evidence" value="ECO:0007669"/>
    <property type="project" value="UniProtKB-SubCell"/>
</dbReference>
<keyword evidence="8" id="KW-1185">Reference proteome</keyword>
<feature type="transmembrane region" description="Helical" evidence="6">
    <location>
        <begin position="184"/>
        <end position="204"/>
    </location>
</feature>
<protein>
    <submittedName>
        <fullName evidence="7">Flippase</fullName>
    </submittedName>
</protein>